<dbReference type="PANTHER" id="PTHR12510:SF4">
    <property type="entry name" value="GAMMA-GLUTAMYLAMINECYCLOTRANSFERASE"/>
    <property type="match status" value="1"/>
</dbReference>
<dbReference type="Gene3D" id="3.10.490.10">
    <property type="entry name" value="Gamma-glutamyl cyclotransferase-like"/>
    <property type="match status" value="1"/>
</dbReference>
<organism evidence="4 5">
    <name type="scientific">Pseudaquabacterium terrae</name>
    <dbReference type="NCBI Taxonomy" id="2732868"/>
    <lineage>
        <taxon>Bacteria</taxon>
        <taxon>Pseudomonadati</taxon>
        <taxon>Pseudomonadota</taxon>
        <taxon>Betaproteobacteria</taxon>
        <taxon>Burkholderiales</taxon>
        <taxon>Sphaerotilaceae</taxon>
        <taxon>Pseudaquabacterium</taxon>
    </lineage>
</organism>
<reference evidence="4 5" key="1">
    <citation type="submission" date="2020-05" db="EMBL/GenBank/DDBJ databases">
        <title>Aquincola sp. isolate from soil.</title>
        <authorList>
            <person name="Han J."/>
            <person name="Kim D.-U."/>
        </authorList>
    </citation>
    <scope>NUCLEOTIDE SEQUENCE [LARGE SCALE GENOMIC DNA]</scope>
    <source>
        <strain evidence="4 5">S2</strain>
    </source>
</reference>
<feature type="domain" description="Gamma-glutamylcyclotransferase AIG2-like" evidence="3">
    <location>
        <begin position="5"/>
        <end position="114"/>
    </location>
</feature>
<dbReference type="InterPro" id="IPR013024">
    <property type="entry name" value="GGCT-like"/>
</dbReference>
<evidence type="ECO:0000259" key="3">
    <source>
        <dbReference type="Pfam" id="PF06094"/>
    </source>
</evidence>
<keyword evidence="5" id="KW-1185">Reference proteome</keyword>
<evidence type="ECO:0000313" key="4">
    <source>
        <dbReference type="EMBL" id="NRF67338.1"/>
    </source>
</evidence>
<evidence type="ECO:0000313" key="5">
    <source>
        <dbReference type="Proteomes" id="UP000737171"/>
    </source>
</evidence>
<dbReference type="InterPro" id="IPR039126">
    <property type="entry name" value="GGACT"/>
</dbReference>
<dbReference type="PANTHER" id="PTHR12510">
    <property type="entry name" value="TROPONIN C-AKIN-1 PROTEIN"/>
    <property type="match status" value="1"/>
</dbReference>
<comment type="similarity">
    <text evidence="1 2">Belongs to the gamma-glutamylcyclotransferase family.</text>
</comment>
<protein>
    <recommendedName>
        <fullName evidence="2">Gamma-glutamylcyclotransferase family protein</fullName>
    </recommendedName>
</protein>
<dbReference type="InterPro" id="IPR036568">
    <property type="entry name" value="GGCT-like_sf"/>
</dbReference>
<dbReference type="InterPro" id="IPR009288">
    <property type="entry name" value="AIG2-like_dom"/>
</dbReference>
<gene>
    <name evidence="4" type="ORF">HLB44_10115</name>
</gene>
<dbReference type="Pfam" id="PF06094">
    <property type="entry name" value="GGACT"/>
    <property type="match status" value="1"/>
</dbReference>
<dbReference type="Proteomes" id="UP000737171">
    <property type="component" value="Unassembled WGS sequence"/>
</dbReference>
<dbReference type="CDD" id="cd06661">
    <property type="entry name" value="GGCT_like"/>
    <property type="match status" value="1"/>
</dbReference>
<dbReference type="SUPFAM" id="SSF110857">
    <property type="entry name" value="Gamma-glutamyl cyclotransferase-like"/>
    <property type="match status" value="1"/>
</dbReference>
<dbReference type="EMBL" id="JABRWJ010000003">
    <property type="protein sequence ID" value="NRF67338.1"/>
    <property type="molecule type" value="Genomic_DNA"/>
</dbReference>
<accession>A0ABX2EFE0</accession>
<evidence type="ECO:0000256" key="2">
    <source>
        <dbReference type="RuleBase" id="RU367036"/>
    </source>
</evidence>
<sequence length="142" mass="15623">MVTPVFVFGTLKEGFPNFGTNAGTRMAGSFVTVQSYPLYLVGERHSPWMIDAPGQGHNVVGQVFEVDRAALARMDALERVNEPDGYRRVPIAVRSRSSSADAGITVHAYLKQRQHLADAAIMAGPLPEYLLEHAALYRRRAP</sequence>
<evidence type="ECO:0000256" key="1">
    <source>
        <dbReference type="ARBA" id="ARBA00008861"/>
    </source>
</evidence>
<comment type="caution">
    <text evidence="4">The sequence shown here is derived from an EMBL/GenBank/DDBJ whole genome shotgun (WGS) entry which is preliminary data.</text>
</comment>
<proteinExistence type="inferred from homology"/>
<name>A0ABX2EFE0_9BURK</name>